<reference evidence="2" key="2">
    <citation type="submission" date="2025-09" db="UniProtKB">
        <authorList>
            <consortium name="Ensembl"/>
        </authorList>
    </citation>
    <scope>IDENTIFICATION</scope>
</reference>
<organism evidence="2 3">
    <name type="scientific">Gadus morhua</name>
    <name type="common">Atlantic cod</name>
    <dbReference type="NCBI Taxonomy" id="8049"/>
    <lineage>
        <taxon>Eukaryota</taxon>
        <taxon>Metazoa</taxon>
        <taxon>Chordata</taxon>
        <taxon>Craniata</taxon>
        <taxon>Vertebrata</taxon>
        <taxon>Euteleostomi</taxon>
        <taxon>Actinopterygii</taxon>
        <taxon>Neopterygii</taxon>
        <taxon>Teleostei</taxon>
        <taxon>Neoteleostei</taxon>
        <taxon>Acanthomorphata</taxon>
        <taxon>Zeiogadaria</taxon>
        <taxon>Gadariae</taxon>
        <taxon>Gadiformes</taxon>
        <taxon>Gadoidei</taxon>
        <taxon>Gadidae</taxon>
        <taxon>Gadus</taxon>
    </lineage>
</organism>
<name>A0A8C4ZYB2_GADMO</name>
<reference evidence="2" key="1">
    <citation type="submission" date="2025-08" db="UniProtKB">
        <authorList>
            <consortium name="Ensembl"/>
        </authorList>
    </citation>
    <scope>IDENTIFICATION</scope>
</reference>
<keyword evidence="3" id="KW-1185">Reference proteome</keyword>
<protein>
    <submittedName>
        <fullName evidence="2">Uncharacterized protein</fullName>
    </submittedName>
</protein>
<sequence length="98" mass="11376">MLAREHLQKDQDFWNNVPSVRKFKLKQMWTMQHDNDPKQSSKSNKNLAQKKKLSSGMANRIVVSKMLYGTDTHPNMAPARYKQPVARQFGLIYLNITG</sequence>
<dbReference type="Ensembl" id="ENSGMOT00000069027.1">
    <property type="protein sequence ID" value="ENSGMOP00000023932.1"/>
    <property type="gene ID" value="ENSGMOG00000036966.1"/>
</dbReference>
<feature type="region of interest" description="Disordered" evidence="1">
    <location>
        <begin position="29"/>
        <end position="56"/>
    </location>
</feature>
<dbReference type="AlphaFoldDB" id="A0A8C4ZYB2"/>
<evidence type="ECO:0000313" key="3">
    <source>
        <dbReference type="Proteomes" id="UP000694546"/>
    </source>
</evidence>
<dbReference type="Proteomes" id="UP000694546">
    <property type="component" value="Chromosome 18"/>
</dbReference>
<proteinExistence type="predicted"/>
<evidence type="ECO:0000256" key="1">
    <source>
        <dbReference type="SAM" id="MobiDB-lite"/>
    </source>
</evidence>
<evidence type="ECO:0000313" key="2">
    <source>
        <dbReference type="Ensembl" id="ENSGMOP00000023932.1"/>
    </source>
</evidence>
<accession>A0A8C4ZYB2</accession>